<dbReference type="AlphaFoldDB" id="A0A6J7BNS6"/>
<organism evidence="1">
    <name type="scientific">freshwater metagenome</name>
    <dbReference type="NCBI Taxonomy" id="449393"/>
    <lineage>
        <taxon>unclassified sequences</taxon>
        <taxon>metagenomes</taxon>
        <taxon>ecological metagenomes</taxon>
    </lineage>
</organism>
<name>A0A6J7BNS6_9ZZZZ</name>
<protein>
    <submittedName>
        <fullName evidence="1">Unannotated protein</fullName>
    </submittedName>
</protein>
<proteinExistence type="predicted"/>
<evidence type="ECO:0000313" key="1">
    <source>
        <dbReference type="EMBL" id="CAB4846614.1"/>
    </source>
</evidence>
<sequence>MHVEQRVARRAALARDHVVDHHCDRVRKLVVNTLERRLANELGHHDPLRLVSELAVGVEAWPGG</sequence>
<accession>A0A6J7BNS6</accession>
<dbReference type="EMBL" id="CAFBIZ010000018">
    <property type="protein sequence ID" value="CAB4846614.1"/>
    <property type="molecule type" value="Genomic_DNA"/>
</dbReference>
<reference evidence="1" key="1">
    <citation type="submission" date="2020-05" db="EMBL/GenBank/DDBJ databases">
        <authorList>
            <person name="Chiriac C."/>
            <person name="Salcher M."/>
            <person name="Ghai R."/>
            <person name="Kavagutti S V."/>
        </authorList>
    </citation>
    <scope>NUCLEOTIDE SEQUENCE</scope>
</reference>
<gene>
    <name evidence="1" type="ORF">UFOPK3268_00264</name>
</gene>